<evidence type="ECO:0000256" key="4">
    <source>
        <dbReference type="ARBA" id="ARBA00023172"/>
    </source>
</evidence>
<dbReference type="InterPro" id="IPR011114">
    <property type="entry name" value="RuvA_C"/>
</dbReference>
<evidence type="ECO:0000313" key="8">
    <source>
        <dbReference type="EMBL" id="TCO86420.1"/>
    </source>
</evidence>
<dbReference type="GO" id="GO:0005737">
    <property type="term" value="C:cytoplasm"/>
    <property type="evidence" value="ECO:0007669"/>
    <property type="project" value="UniProtKB-SubCell"/>
</dbReference>
<evidence type="ECO:0000313" key="9">
    <source>
        <dbReference type="Proteomes" id="UP000295711"/>
    </source>
</evidence>
<dbReference type="GO" id="GO:0009378">
    <property type="term" value="F:four-way junction helicase activity"/>
    <property type="evidence" value="ECO:0007669"/>
    <property type="project" value="InterPro"/>
</dbReference>
<keyword evidence="2 6" id="KW-0227">DNA damage</keyword>
<dbReference type="AlphaFoldDB" id="A0A4R2LGH4"/>
<comment type="caution">
    <text evidence="8">The sequence shown here is derived from an EMBL/GenBank/DDBJ whole genome shotgun (WGS) entry which is preliminary data.</text>
</comment>
<dbReference type="GO" id="GO:0000400">
    <property type="term" value="F:four-way junction DNA binding"/>
    <property type="evidence" value="ECO:0007669"/>
    <property type="project" value="UniProtKB-UniRule"/>
</dbReference>
<dbReference type="SUPFAM" id="SSF46929">
    <property type="entry name" value="DNA helicase RuvA subunit, C-terminal domain"/>
    <property type="match status" value="1"/>
</dbReference>
<dbReference type="CDD" id="cd14332">
    <property type="entry name" value="UBA_RuvA_C"/>
    <property type="match status" value="1"/>
</dbReference>
<proteinExistence type="inferred from homology"/>
<comment type="caution">
    <text evidence="6">Lacks conserved residue(s) required for the propagation of feature annotation.</text>
</comment>
<keyword evidence="8" id="KW-0547">Nucleotide-binding</keyword>
<evidence type="ECO:0000256" key="3">
    <source>
        <dbReference type="ARBA" id="ARBA00023125"/>
    </source>
</evidence>
<dbReference type="GO" id="GO:0006310">
    <property type="term" value="P:DNA recombination"/>
    <property type="evidence" value="ECO:0007669"/>
    <property type="project" value="UniProtKB-UniRule"/>
</dbReference>
<evidence type="ECO:0000259" key="7">
    <source>
        <dbReference type="SMART" id="SM00278"/>
    </source>
</evidence>
<evidence type="ECO:0000256" key="1">
    <source>
        <dbReference type="ARBA" id="ARBA00022490"/>
    </source>
</evidence>
<evidence type="ECO:0000256" key="6">
    <source>
        <dbReference type="HAMAP-Rule" id="MF_00031"/>
    </source>
</evidence>
<dbReference type="Pfam" id="PF07499">
    <property type="entry name" value="RuvA_C"/>
    <property type="match status" value="1"/>
</dbReference>
<accession>A0A4R2LGH4</accession>
<dbReference type="GO" id="GO:0006281">
    <property type="term" value="P:DNA repair"/>
    <property type="evidence" value="ECO:0007669"/>
    <property type="project" value="UniProtKB-UniRule"/>
</dbReference>
<dbReference type="NCBIfam" id="TIGR00084">
    <property type="entry name" value="ruvA"/>
    <property type="match status" value="1"/>
</dbReference>
<dbReference type="RefSeq" id="WP_132087525.1">
    <property type="nucleotide sequence ID" value="NZ_JANKAQ010000002.1"/>
</dbReference>
<dbReference type="Gene3D" id="1.10.8.10">
    <property type="entry name" value="DNA helicase RuvA subunit, C-terminal domain"/>
    <property type="match status" value="1"/>
</dbReference>
<feature type="region of interest" description="Domain III" evidence="6">
    <location>
        <begin position="155"/>
        <end position="202"/>
    </location>
</feature>
<dbReference type="Gene3D" id="2.40.50.140">
    <property type="entry name" value="Nucleic acid-binding proteins"/>
    <property type="match status" value="1"/>
</dbReference>
<keyword evidence="1 6" id="KW-0963">Cytoplasm</keyword>
<feature type="domain" description="Helix-hairpin-helix DNA-binding motif class 1" evidence="7">
    <location>
        <begin position="73"/>
        <end position="92"/>
    </location>
</feature>
<dbReference type="Pfam" id="PF14520">
    <property type="entry name" value="HHH_5"/>
    <property type="match status" value="1"/>
</dbReference>
<keyword evidence="9" id="KW-1185">Reference proteome</keyword>
<name>A0A4R2LGH4_9FIRM</name>
<organism evidence="8 9">
    <name type="scientific">Frisingicoccus caecimuris</name>
    <dbReference type="NCBI Taxonomy" id="1796636"/>
    <lineage>
        <taxon>Bacteria</taxon>
        <taxon>Bacillati</taxon>
        <taxon>Bacillota</taxon>
        <taxon>Clostridia</taxon>
        <taxon>Lachnospirales</taxon>
        <taxon>Lachnospiraceae</taxon>
        <taxon>Frisingicoccus</taxon>
    </lineage>
</organism>
<gene>
    <name evidence="6" type="primary">ruvA</name>
    <name evidence="8" type="ORF">EV212_101207</name>
</gene>
<comment type="domain">
    <text evidence="6">Has three domains with a flexible linker between the domains II and III and assumes an 'L' shape. Domain III is highly mobile and contacts RuvB.</text>
</comment>
<comment type="subcellular location">
    <subcellularLocation>
        <location evidence="6">Cytoplasm</location>
    </subcellularLocation>
</comment>
<feature type="domain" description="Helix-hairpin-helix DNA-binding motif class 1" evidence="7">
    <location>
        <begin position="108"/>
        <end position="127"/>
    </location>
</feature>
<dbReference type="Gene3D" id="1.10.150.20">
    <property type="entry name" value="5' to 3' exonuclease, C-terminal subdomain"/>
    <property type="match status" value="1"/>
</dbReference>
<protein>
    <recommendedName>
        <fullName evidence="6">Holliday junction branch migration complex subunit RuvA</fullName>
    </recommendedName>
</protein>
<dbReference type="SMART" id="SM00278">
    <property type="entry name" value="HhH1"/>
    <property type="match status" value="2"/>
</dbReference>
<dbReference type="GO" id="GO:0048476">
    <property type="term" value="C:Holliday junction resolvase complex"/>
    <property type="evidence" value="ECO:0007669"/>
    <property type="project" value="UniProtKB-UniRule"/>
</dbReference>
<keyword evidence="8" id="KW-0347">Helicase</keyword>
<reference evidence="8 9" key="1">
    <citation type="submission" date="2019-03" db="EMBL/GenBank/DDBJ databases">
        <title>Genomic Encyclopedia of Type Strains, Phase IV (KMG-IV): sequencing the most valuable type-strain genomes for metagenomic binning, comparative biology and taxonomic classification.</title>
        <authorList>
            <person name="Goeker M."/>
        </authorList>
    </citation>
    <scope>NUCLEOTIDE SEQUENCE [LARGE SCALE GENOMIC DNA]</scope>
    <source>
        <strain evidence="8 9">DSM 28559</strain>
    </source>
</reference>
<dbReference type="InterPro" id="IPR012340">
    <property type="entry name" value="NA-bd_OB-fold"/>
</dbReference>
<dbReference type="SUPFAM" id="SSF47781">
    <property type="entry name" value="RuvA domain 2-like"/>
    <property type="match status" value="1"/>
</dbReference>
<dbReference type="InterPro" id="IPR000085">
    <property type="entry name" value="RuvA"/>
</dbReference>
<comment type="subunit">
    <text evidence="6">Homotetramer. Forms an RuvA(8)-RuvB(12)-Holliday junction (HJ) complex. HJ DNA is sandwiched between 2 RuvA tetramers; dsDNA enters through RuvA and exits via RuvB. An RuvB hexamer assembles on each DNA strand where it exits the tetramer. Each RuvB hexamer is contacted by two RuvA subunits (via domain III) on 2 adjacent RuvB subunits; this complex drives branch migration. In the full resolvosome a probable DNA-RuvA(4)-RuvB(12)-RuvC(2) complex forms which resolves the HJ.</text>
</comment>
<dbReference type="GO" id="GO:0005524">
    <property type="term" value="F:ATP binding"/>
    <property type="evidence" value="ECO:0007669"/>
    <property type="project" value="InterPro"/>
</dbReference>
<evidence type="ECO:0000256" key="2">
    <source>
        <dbReference type="ARBA" id="ARBA00022763"/>
    </source>
</evidence>
<keyword evidence="5 6" id="KW-0234">DNA repair</keyword>
<dbReference type="InterPro" id="IPR010994">
    <property type="entry name" value="RuvA_2-like"/>
</dbReference>
<dbReference type="Pfam" id="PF01330">
    <property type="entry name" value="RuvA_N"/>
    <property type="match status" value="1"/>
</dbReference>
<dbReference type="HAMAP" id="MF_00031">
    <property type="entry name" value="DNA_HJ_migration_RuvA"/>
    <property type="match status" value="1"/>
</dbReference>
<dbReference type="OrthoDB" id="5293449at2"/>
<comment type="function">
    <text evidence="6">The RuvA-RuvB-RuvC complex processes Holliday junction (HJ) DNA during genetic recombination and DNA repair, while the RuvA-RuvB complex plays an important role in the rescue of blocked DNA replication forks via replication fork reversal (RFR). RuvA specifically binds to HJ cruciform DNA, conferring on it an open structure. The RuvB hexamer acts as an ATP-dependent pump, pulling dsDNA into and through the RuvAB complex. HJ branch migration allows RuvC to scan DNA until it finds its consensus sequence, where it cleaves and resolves the cruciform DNA.</text>
</comment>
<keyword evidence="3 6" id="KW-0238">DNA-binding</keyword>
<sequence>MLAFVKGCLAETGTDYVVLDNQGIGYLIYTPSSVLENLPPMGQPVKMYTYMYVREDQLTLYGFLTRDDLQIFKLLIGVSGIGPKGALGILSCISPNEFRFAVMSGDSKTIAKAPGIGPKTAQKLIIELKDKLKLEDMFEENPQEVSGISHVGSNAEKETIMALVALGYSETEAFKAVQKVDGTPDMNGETLLKLALKQMLTF</sequence>
<dbReference type="EMBL" id="SLXA01000001">
    <property type="protein sequence ID" value="TCO86420.1"/>
    <property type="molecule type" value="Genomic_DNA"/>
</dbReference>
<dbReference type="InterPro" id="IPR013849">
    <property type="entry name" value="DNA_helicase_Holl-junc_RuvA_I"/>
</dbReference>
<dbReference type="GO" id="GO:0009379">
    <property type="term" value="C:Holliday junction helicase complex"/>
    <property type="evidence" value="ECO:0007669"/>
    <property type="project" value="InterPro"/>
</dbReference>
<dbReference type="SUPFAM" id="SSF50249">
    <property type="entry name" value="Nucleic acid-binding proteins"/>
    <property type="match status" value="1"/>
</dbReference>
<keyword evidence="4 6" id="KW-0233">DNA recombination</keyword>
<dbReference type="InterPro" id="IPR036267">
    <property type="entry name" value="RuvA_C_sf"/>
</dbReference>
<feature type="region of interest" description="Domain I" evidence="6">
    <location>
        <begin position="1"/>
        <end position="64"/>
    </location>
</feature>
<dbReference type="Proteomes" id="UP000295711">
    <property type="component" value="Unassembled WGS sequence"/>
</dbReference>
<keyword evidence="8" id="KW-0067">ATP-binding</keyword>
<dbReference type="InterPro" id="IPR003583">
    <property type="entry name" value="Hlx-hairpin-Hlx_DNA-bd_motif"/>
</dbReference>
<keyword evidence="8" id="KW-0378">Hydrolase</keyword>
<comment type="similarity">
    <text evidence="6">Belongs to the RuvA family.</text>
</comment>
<evidence type="ECO:0000256" key="5">
    <source>
        <dbReference type="ARBA" id="ARBA00023204"/>
    </source>
</evidence>